<feature type="compositionally biased region" description="Pro residues" evidence="1">
    <location>
        <begin position="681"/>
        <end position="690"/>
    </location>
</feature>
<feature type="compositionally biased region" description="Polar residues" evidence="1">
    <location>
        <begin position="735"/>
        <end position="749"/>
    </location>
</feature>
<evidence type="ECO:0000256" key="1">
    <source>
        <dbReference type="SAM" id="MobiDB-lite"/>
    </source>
</evidence>
<feature type="compositionally biased region" description="Pro residues" evidence="1">
    <location>
        <begin position="600"/>
        <end position="617"/>
    </location>
</feature>
<feature type="compositionally biased region" description="Polar residues" evidence="1">
    <location>
        <begin position="94"/>
        <end position="103"/>
    </location>
</feature>
<dbReference type="RefSeq" id="XP_060292743.1">
    <property type="nucleotide sequence ID" value="XM_060440282.1"/>
</dbReference>
<accession>A0AA40A522</accession>
<feature type="region of interest" description="Disordered" evidence="1">
    <location>
        <begin position="474"/>
        <end position="705"/>
    </location>
</feature>
<evidence type="ECO:0000313" key="3">
    <source>
        <dbReference type="Proteomes" id="UP001172101"/>
    </source>
</evidence>
<feature type="compositionally biased region" description="Basic and acidic residues" evidence="1">
    <location>
        <begin position="539"/>
        <end position="566"/>
    </location>
</feature>
<keyword evidence="3" id="KW-1185">Reference proteome</keyword>
<dbReference type="EMBL" id="JAUIRO010000006">
    <property type="protein sequence ID" value="KAK0709439.1"/>
    <property type="molecule type" value="Genomic_DNA"/>
</dbReference>
<name>A0AA40A522_9PEZI</name>
<feature type="region of interest" description="Disordered" evidence="1">
    <location>
        <begin position="258"/>
        <end position="281"/>
    </location>
</feature>
<feature type="region of interest" description="Disordered" evidence="1">
    <location>
        <begin position="1"/>
        <end position="125"/>
    </location>
</feature>
<protein>
    <submittedName>
        <fullName evidence="2">Uncharacterized protein</fullName>
    </submittedName>
</protein>
<dbReference type="AlphaFoldDB" id="A0AA40A522"/>
<evidence type="ECO:0000313" key="2">
    <source>
        <dbReference type="EMBL" id="KAK0709439.1"/>
    </source>
</evidence>
<feature type="compositionally biased region" description="Pro residues" evidence="1">
    <location>
        <begin position="1"/>
        <end position="17"/>
    </location>
</feature>
<organism evidence="2 3">
    <name type="scientific">Lasiosphaeria miniovina</name>
    <dbReference type="NCBI Taxonomy" id="1954250"/>
    <lineage>
        <taxon>Eukaryota</taxon>
        <taxon>Fungi</taxon>
        <taxon>Dikarya</taxon>
        <taxon>Ascomycota</taxon>
        <taxon>Pezizomycotina</taxon>
        <taxon>Sordariomycetes</taxon>
        <taxon>Sordariomycetidae</taxon>
        <taxon>Sordariales</taxon>
        <taxon>Lasiosphaeriaceae</taxon>
        <taxon>Lasiosphaeria</taxon>
    </lineage>
</organism>
<feature type="compositionally biased region" description="Polar residues" evidence="1">
    <location>
        <begin position="587"/>
        <end position="598"/>
    </location>
</feature>
<comment type="caution">
    <text evidence="2">The sequence shown here is derived from an EMBL/GenBank/DDBJ whole genome shotgun (WGS) entry which is preliminary data.</text>
</comment>
<feature type="region of interest" description="Disordered" evidence="1">
    <location>
        <begin position="726"/>
        <end position="795"/>
    </location>
</feature>
<reference evidence="2" key="1">
    <citation type="submission" date="2023-06" db="EMBL/GenBank/DDBJ databases">
        <title>Genome-scale phylogeny and comparative genomics of the fungal order Sordariales.</title>
        <authorList>
            <consortium name="Lawrence Berkeley National Laboratory"/>
            <person name="Hensen N."/>
            <person name="Bonometti L."/>
            <person name="Westerberg I."/>
            <person name="Brannstrom I.O."/>
            <person name="Guillou S."/>
            <person name="Cros-Aarteil S."/>
            <person name="Calhoun S."/>
            <person name="Haridas S."/>
            <person name="Kuo A."/>
            <person name="Mondo S."/>
            <person name="Pangilinan J."/>
            <person name="Riley R."/>
            <person name="LaButti K."/>
            <person name="Andreopoulos B."/>
            <person name="Lipzen A."/>
            <person name="Chen C."/>
            <person name="Yanf M."/>
            <person name="Daum C."/>
            <person name="Ng V."/>
            <person name="Clum A."/>
            <person name="Steindorff A."/>
            <person name="Ohm R."/>
            <person name="Martin F."/>
            <person name="Silar P."/>
            <person name="Natvig D."/>
            <person name="Lalanne C."/>
            <person name="Gautier V."/>
            <person name="Ament-velasquez S.L."/>
            <person name="Kruys A."/>
            <person name="Hutchinson M.I."/>
            <person name="Powell A.J."/>
            <person name="Barry K."/>
            <person name="Miller A.N."/>
            <person name="Grigoriev I.V."/>
            <person name="Debuchy R."/>
            <person name="Gladieux P."/>
            <person name="Thoren M.H."/>
            <person name="Johannesson H."/>
        </authorList>
    </citation>
    <scope>NUCLEOTIDE SEQUENCE</scope>
    <source>
        <strain evidence="2">SMH2392-1A</strain>
    </source>
</reference>
<proteinExistence type="predicted"/>
<dbReference type="Proteomes" id="UP001172101">
    <property type="component" value="Unassembled WGS sequence"/>
</dbReference>
<gene>
    <name evidence="2" type="ORF">B0T26DRAFT_678862</name>
</gene>
<dbReference type="GeneID" id="85323552"/>
<feature type="compositionally biased region" description="Polar residues" evidence="1">
    <location>
        <begin position="757"/>
        <end position="769"/>
    </location>
</feature>
<sequence>MADPPTGQPPNPPPDSPPSDKTSRKRKELSWSDLDEDEDESWATPEQLIDSLPPLHGYASSSAQSVPPIPERSLKRRPGSGVPPDFSEEDENLSEPSSATQSRFTEHFESQHPGPPAEGVDRRDHAEQNEYAAETAHVEHVEYHEYITEAAHGEHAEHHEYITEAAHVEHAEHHEHMTGVAHVEHAEHHEYMTGAVHVEHAEYEIDWEDDNDYIARSPPRPLGSGLLAEDGDYIDLDRGCRYEVCLYSPDDMRRQDTYKKNFGLGDSGSEDEDESDTSSTASKGSLFYDGSYEPIILLEFRGNSFTYYSFVMVTTRCPARALRKTYCVHQMLLHVSWVMQSTDFGVSPERLFRIAESVMDTAWKVMTLDEREHTSHPLTDELKVFALHLSRAVIGSGYIMKEPYRMLVNQITPQLAARLGLRHWSKDGCWPNGENPGASLSSVWRDNNYPVILGTEEPNGDSRVDLDEANQGVIEPEQDGNAAVGPEADDTVTDTGKDDKAVAGSEGNSSTVTGPGGDKNAVTESAEGIIQPEGQPEPQKPDTETEDNAKIERPDWMPKGVPEDKNYPWVPQWGVDNNAENQKAHAESSNQAGPSNQVPAPTPDTTPDPAPALPPKPVAENIAEASGAAPKAQAKDQLAPKTQPDIQLAPIVQLESQPAPVVQPGDQSTPGDPPGDQSAPGDPPGDPPATSPQGNGNQQGPPARRKWYKRVCSCCFPADDEVIPQAVPQAALDAQTDNQPAPEAQSENQAAPGAQPGDQTTSEVQSGDQSAPAGQLGGQPAPENENQHDRPALRLFQRMPQRISQRISQGKVLFGTMPQRMPQRMSHKMFQ</sequence>